<evidence type="ECO:0000259" key="2">
    <source>
        <dbReference type="Pfam" id="PF13369"/>
    </source>
</evidence>
<comment type="caution">
    <text evidence="3">The sequence shown here is derived from an EMBL/GenBank/DDBJ whole genome shotgun (WGS) entry which is preliminary data.</text>
</comment>
<dbReference type="InterPro" id="IPR032698">
    <property type="entry name" value="SirB1_N"/>
</dbReference>
<evidence type="ECO:0000313" key="3">
    <source>
        <dbReference type="EMBL" id="MBK3519344.1"/>
    </source>
</evidence>
<dbReference type="PANTHER" id="PTHR31350:SF29">
    <property type="entry name" value="PROTEIN SIRB1 N-TERMINAL DOMAIN-CONTAINING PROTEIN"/>
    <property type="match status" value="1"/>
</dbReference>
<gene>
    <name evidence="3" type="ORF">JIV24_18500</name>
</gene>
<feature type="domain" description="Protein SirB1 N-terminal" evidence="2">
    <location>
        <begin position="102"/>
        <end position="263"/>
    </location>
</feature>
<comment type="similarity">
    <text evidence="1">Belongs to the UPF0162 family.</text>
</comment>
<proteinExistence type="inferred from homology"/>
<dbReference type="RefSeq" id="WP_200466562.1">
    <property type="nucleotide sequence ID" value="NZ_JAENRR010000063.1"/>
</dbReference>
<dbReference type="Proteomes" id="UP000605676">
    <property type="component" value="Unassembled WGS sequence"/>
</dbReference>
<name>A0ABS1HNV1_9BACT</name>
<accession>A0ABS1HNV1</accession>
<keyword evidence="4" id="KW-1185">Reference proteome</keyword>
<organism evidence="3 4">
    <name type="scientific">Carboxylicivirga marina</name>
    <dbReference type="NCBI Taxonomy" id="2800988"/>
    <lineage>
        <taxon>Bacteria</taxon>
        <taxon>Pseudomonadati</taxon>
        <taxon>Bacteroidota</taxon>
        <taxon>Bacteroidia</taxon>
        <taxon>Marinilabiliales</taxon>
        <taxon>Marinilabiliaceae</taxon>
        <taxon>Carboxylicivirga</taxon>
    </lineage>
</organism>
<dbReference type="Pfam" id="PF13369">
    <property type="entry name" value="Transglut_core2"/>
    <property type="match status" value="1"/>
</dbReference>
<evidence type="ECO:0000313" key="4">
    <source>
        <dbReference type="Proteomes" id="UP000605676"/>
    </source>
</evidence>
<reference evidence="3 4" key="1">
    <citation type="submission" date="2021-01" db="EMBL/GenBank/DDBJ databases">
        <title>Carboxyliciviraga sp.nov., isolated from coastal sediments.</title>
        <authorList>
            <person name="Lu D."/>
            <person name="Zhang T."/>
        </authorList>
    </citation>
    <scope>NUCLEOTIDE SEQUENCE [LARGE SCALE GENOMIC DNA]</scope>
    <source>
        <strain evidence="3 4">N1Y132</strain>
    </source>
</reference>
<sequence length="297" mass="34594">MDREKIKALITLLDDPNDEVYASVESVLLKEPIEIVPELEKAWETSFDNIFQERVENIIHSIQLNDTHAELKNWLKSPNQDLLYGAYLVCKYQYPDVSIIHLKEQLSELRKDIWLEMNEHLTSLEKIRIVNHVLFDVHKFSRNTSKYLAPENNYIKEVLKTHKGNPLSVSVIYSILCRELGMPVFGVNLPKNFILAFVDESAISDNEQIKDEAAVLFYINPINKGAVLGRKEIEYFIKQQKLQPKEEYYLPCDNVTIIKRMLNNLRFGYDSKGEEGKKEEIQKILALFDEANQHPIE</sequence>
<dbReference type="EMBL" id="JAENRR010000063">
    <property type="protein sequence ID" value="MBK3519344.1"/>
    <property type="molecule type" value="Genomic_DNA"/>
</dbReference>
<dbReference type="PANTHER" id="PTHR31350">
    <property type="entry name" value="SI:DKEY-261L7.2"/>
    <property type="match status" value="1"/>
</dbReference>
<evidence type="ECO:0000256" key="1">
    <source>
        <dbReference type="ARBA" id="ARBA00007100"/>
    </source>
</evidence>
<protein>
    <submittedName>
        <fullName evidence="3">Transglutaminase family protein</fullName>
    </submittedName>
</protein>